<dbReference type="SUPFAM" id="SSF74853">
    <property type="entry name" value="Lamin A/C globular tail domain"/>
    <property type="match status" value="1"/>
</dbReference>
<evidence type="ECO:0000259" key="5">
    <source>
        <dbReference type="PROSITE" id="PS51841"/>
    </source>
</evidence>
<dbReference type="Gene3D" id="2.60.40.1260">
    <property type="entry name" value="Lamin Tail domain"/>
    <property type="match status" value="1"/>
</dbReference>
<accession>A0AAV0Y526</accession>
<feature type="coiled-coil region" evidence="4">
    <location>
        <begin position="43"/>
        <end position="128"/>
    </location>
</feature>
<comment type="subcellular location">
    <subcellularLocation>
        <location evidence="1">Nucleus</location>
    </subcellularLocation>
</comment>
<dbReference type="EMBL" id="CARXXK010001349">
    <property type="protein sequence ID" value="CAI6375511.1"/>
    <property type="molecule type" value="Genomic_DNA"/>
</dbReference>
<dbReference type="GO" id="GO:0051664">
    <property type="term" value="P:nuclear pore localization"/>
    <property type="evidence" value="ECO:0007669"/>
    <property type="project" value="TreeGrafter"/>
</dbReference>
<dbReference type="GO" id="GO:0005200">
    <property type="term" value="F:structural constituent of cytoskeleton"/>
    <property type="evidence" value="ECO:0007669"/>
    <property type="project" value="TreeGrafter"/>
</dbReference>
<organism evidence="6 7">
    <name type="scientific">Macrosiphum euphorbiae</name>
    <name type="common">potato aphid</name>
    <dbReference type="NCBI Taxonomy" id="13131"/>
    <lineage>
        <taxon>Eukaryota</taxon>
        <taxon>Metazoa</taxon>
        <taxon>Ecdysozoa</taxon>
        <taxon>Arthropoda</taxon>
        <taxon>Hexapoda</taxon>
        <taxon>Insecta</taxon>
        <taxon>Pterygota</taxon>
        <taxon>Neoptera</taxon>
        <taxon>Paraneoptera</taxon>
        <taxon>Hemiptera</taxon>
        <taxon>Sternorrhyncha</taxon>
        <taxon>Aphidomorpha</taxon>
        <taxon>Aphidoidea</taxon>
        <taxon>Aphididae</taxon>
        <taxon>Macrosiphini</taxon>
        <taxon>Macrosiphum</taxon>
    </lineage>
</organism>
<evidence type="ECO:0000256" key="4">
    <source>
        <dbReference type="SAM" id="Coils"/>
    </source>
</evidence>
<reference evidence="6 7" key="1">
    <citation type="submission" date="2023-01" db="EMBL/GenBank/DDBJ databases">
        <authorList>
            <person name="Whitehead M."/>
        </authorList>
    </citation>
    <scope>NUCLEOTIDE SEQUENCE [LARGE SCALE GENOMIC DNA]</scope>
</reference>
<sequence length="340" mass="38446">MMANFQFKDGHIEQQLNAPRTLDEVRRLNEQYYFRLCNDLEAQAEAKAEAQAIAKAKAQAQAKSKTNRNKIKIQNLENELQHKKSTQDAIQEDVNVANLPITKLTKLRDDLLSSYNNYLRKINDLEQLRVLQTPNYISEIRALDQQLTAMQIDISKKVQKYQDLISIENSTYQKLLVSEQTVLDITPNPPVVCSPSAKKRKLFESDETESEFSNIITVSSTSDIEISEVCPDGQFVKLYNKGSKELALKGYELVRTTPEQNVSTVFKFHGSVNLGAGNWLTVWSSTASNQIYKHSAGSIIMDIQDWVVGDLMATILLNPEGLEVATHELKKRAGFSFTIQ</sequence>
<dbReference type="PROSITE" id="PS51841">
    <property type="entry name" value="LTD"/>
    <property type="match status" value="1"/>
</dbReference>
<gene>
    <name evidence="6" type="ORF">MEUPH1_LOCUS29002</name>
</gene>
<dbReference type="PANTHER" id="PTHR45721:SF11">
    <property type="entry name" value="LAMIN DM0-RELATED"/>
    <property type="match status" value="1"/>
</dbReference>
<dbReference type="SUPFAM" id="SSF64593">
    <property type="entry name" value="Intermediate filament protein, coiled coil region"/>
    <property type="match status" value="1"/>
</dbReference>
<dbReference type="InterPro" id="IPR001322">
    <property type="entry name" value="Lamin_tail_dom"/>
</dbReference>
<keyword evidence="3" id="KW-0539">Nucleus</keyword>
<dbReference type="GO" id="GO:0090435">
    <property type="term" value="P:protein localization to nuclear envelope"/>
    <property type="evidence" value="ECO:0007669"/>
    <property type="project" value="TreeGrafter"/>
</dbReference>
<comment type="caution">
    <text evidence="6">The sequence shown here is derived from an EMBL/GenBank/DDBJ whole genome shotgun (WGS) entry which is preliminary data.</text>
</comment>
<evidence type="ECO:0000256" key="1">
    <source>
        <dbReference type="ARBA" id="ARBA00004123"/>
    </source>
</evidence>
<dbReference type="GO" id="GO:0031507">
    <property type="term" value="P:heterochromatin formation"/>
    <property type="evidence" value="ECO:0007669"/>
    <property type="project" value="TreeGrafter"/>
</dbReference>
<dbReference type="AlphaFoldDB" id="A0AAV0Y526"/>
<name>A0AAV0Y526_9HEMI</name>
<dbReference type="InterPro" id="IPR036415">
    <property type="entry name" value="Lamin_tail_dom_sf"/>
</dbReference>
<dbReference type="Proteomes" id="UP001160148">
    <property type="component" value="Unassembled WGS sequence"/>
</dbReference>
<keyword evidence="7" id="KW-1185">Reference proteome</keyword>
<feature type="domain" description="LTD" evidence="5">
    <location>
        <begin position="212"/>
        <end position="331"/>
    </location>
</feature>
<dbReference type="GO" id="GO:0007097">
    <property type="term" value="P:nuclear migration"/>
    <property type="evidence" value="ECO:0007669"/>
    <property type="project" value="TreeGrafter"/>
</dbReference>
<protein>
    <recommendedName>
        <fullName evidence="5">LTD domain-containing protein</fullName>
    </recommendedName>
</protein>
<dbReference type="PANTHER" id="PTHR45721">
    <property type="entry name" value="LAMIN DM0-RELATED"/>
    <property type="match status" value="1"/>
</dbReference>
<evidence type="ECO:0000313" key="6">
    <source>
        <dbReference type="EMBL" id="CAI6375511.1"/>
    </source>
</evidence>
<evidence type="ECO:0000256" key="3">
    <source>
        <dbReference type="ARBA" id="ARBA00023242"/>
    </source>
</evidence>
<keyword evidence="2 4" id="KW-0175">Coiled coil</keyword>
<evidence type="ECO:0000256" key="2">
    <source>
        <dbReference type="ARBA" id="ARBA00023054"/>
    </source>
</evidence>
<proteinExistence type="predicted"/>
<dbReference type="GO" id="GO:0006998">
    <property type="term" value="P:nuclear envelope organization"/>
    <property type="evidence" value="ECO:0007669"/>
    <property type="project" value="TreeGrafter"/>
</dbReference>
<evidence type="ECO:0000313" key="7">
    <source>
        <dbReference type="Proteomes" id="UP001160148"/>
    </source>
</evidence>
<dbReference type="GO" id="GO:0005652">
    <property type="term" value="C:nuclear lamina"/>
    <property type="evidence" value="ECO:0007669"/>
    <property type="project" value="TreeGrafter"/>
</dbReference>
<dbReference type="Pfam" id="PF00932">
    <property type="entry name" value="LTD"/>
    <property type="match status" value="1"/>
</dbReference>